<reference evidence="3 4" key="1">
    <citation type="submission" date="2019-02" db="EMBL/GenBank/DDBJ databases">
        <title>Deep-cultivation of Planctomycetes and their phenomic and genomic characterization uncovers novel biology.</title>
        <authorList>
            <person name="Wiegand S."/>
            <person name="Jogler M."/>
            <person name="Boedeker C."/>
            <person name="Pinto D."/>
            <person name="Vollmers J."/>
            <person name="Rivas-Marin E."/>
            <person name="Kohn T."/>
            <person name="Peeters S.H."/>
            <person name="Heuer A."/>
            <person name="Rast P."/>
            <person name="Oberbeckmann S."/>
            <person name="Bunk B."/>
            <person name="Jeske O."/>
            <person name="Meyerdierks A."/>
            <person name="Storesund J.E."/>
            <person name="Kallscheuer N."/>
            <person name="Luecker S."/>
            <person name="Lage O.M."/>
            <person name="Pohl T."/>
            <person name="Merkel B.J."/>
            <person name="Hornburger P."/>
            <person name="Mueller R.-W."/>
            <person name="Bruemmer F."/>
            <person name="Labrenz M."/>
            <person name="Spormann A.M."/>
            <person name="Op den Camp H."/>
            <person name="Overmann J."/>
            <person name="Amann R."/>
            <person name="Jetten M.S.M."/>
            <person name="Mascher T."/>
            <person name="Medema M.H."/>
            <person name="Devos D.P."/>
            <person name="Kaster A.-K."/>
            <person name="Ovreas L."/>
            <person name="Rohde M."/>
            <person name="Galperin M.Y."/>
            <person name="Jogler C."/>
        </authorList>
    </citation>
    <scope>NUCLEOTIDE SEQUENCE [LARGE SCALE GENOMIC DNA]</scope>
    <source>
        <strain evidence="3 4">K23_9</strain>
    </source>
</reference>
<evidence type="ECO:0000313" key="3">
    <source>
        <dbReference type="EMBL" id="QDT08754.1"/>
    </source>
</evidence>
<dbReference type="EMBL" id="CP036526">
    <property type="protein sequence ID" value="QDT08754.1"/>
    <property type="molecule type" value="Genomic_DNA"/>
</dbReference>
<proteinExistence type="predicted"/>
<gene>
    <name evidence="3" type="ORF">K239x_06960</name>
</gene>
<dbReference type="OrthoDB" id="264011at2"/>
<feature type="coiled-coil region" evidence="1">
    <location>
        <begin position="180"/>
        <end position="214"/>
    </location>
</feature>
<keyword evidence="1" id="KW-0175">Coiled coil</keyword>
<dbReference type="RefSeq" id="WP_145416240.1">
    <property type="nucleotide sequence ID" value="NZ_CP036526.1"/>
</dbReference>
<evidence type="ECO:0000256" key="1">
    <source>
        <dbReference type="SAM" id="Coils"/>
    </source>
</evidence>
<evidence type="ECO:0000313" key="4">
    <source>
        <dbReference type="Proteomes" id="UP000319817"/>
    </source>
</evidence>
<dbReference type="Proteomes" id="UP000319817">
    <property type="component" value="Chromosome"/>
</dbReference>
<feature type="region of interest" description="Disordered" evidence="2">
    <location>
        <begin position="48"/>
        <end position="76"/>
    </location>
</feature>
<keyword evidence="4" id="KW-1185">Reference proteome</keyword>
<evidence type="ECO:0000256" key="2">
    <source>
        <dbReference type="SAM" id="MobiDB-lite"/>
    </source>
</evidence>
<organism evidence="3 4">
    <name type="scientific">Stieleria marina</name>
    <dbReference type="NCBI Taxonomy" id="1930275"/>
    <lineage>
        <taxon>Bacteria</taxon>
        <taxon>Pseudomonadati</taxon>
        <taxon>Planctomycetota</taxon>
        <taxon>Planctomycetia</taxon>
        <taxon>Pirellulales</taxon>
        <taxon>Pirellulaceae</taxon>
        <taxon>Stieleria</taxon>
    </lineage>
</organism>
<sequence length="256" mass="28401">MVNPQTTGSTFLFAIALLTSITVLPSIAFSADTAVNVRLIADSQTASAQTAKSQSASAENASTKSAKTKPSDRTNRLDPQLEQRANELVQSHLPTLSKLLQRLKSDNPRQYELAIRDLAKSVRRLDLAKKRDQVLYDIELELLKAQSSVKIHTAKLKVRDNQADRTALRASAKRLLKAEVSRAEYNVNLMTERAKRAKQQLAAAHGRLDSLQKNSDSQLDRKYTLLLRSAGRKADASEEKAARSNSKRRKTTPPKD</sequence>
<feature type="compositionally biased region" description="Basic residues" evidence="2">
    <location>
        <begin position="245"/>
        <end position="256"/>
    </location>
</feature>
<feature type="compositionally biased region" description="Basic and acidic residues" evidence="2">
    <location>
        <begin position="232"/>
        <end position="242"/>
    </location>
</feature>
<feature type="region of interest" description="Disordered" evidence="2">
    <location>
        <begin position="229"/>
        <end position="256"/>
    </location>
</feature>
<dbReference type="AlphaFoldDB" id="A0A517NNR2"/>
<feature type="compositionally biased region" description="Low complexity" evidence="2">
    <location>
        <begin position="48"/>
        <end position="58"/>
    </location>
</feature>
<accession>A0A517NNR2</accession>
<name>A0A517NNR2_9BACT</name>
<protein>
    <submittedName>
        <fullName evidence="3">Uncharacterized protein</fullName>
    </submittedName>
</protein>